<dbReference type="PANTHER" id="PTHR43215">
    <property type="entry name" value="RADIAL SPOKE HEAD 1 HOMOLOG"/>
    <property type="match status" value="1"/>
</dbReference>
<keyword evidence="3" id="KW-1185">Reference proteome</keyword>
<dbReference type="InParanoid" id="A0A078AEG4"/>
<evidence type="ECO:0000313" key="2">
    <source>
        <dbReference type="EMBL" id="CDW80231.1"/>
    </source>
</evidence>
<dbReference type="OrthoDB" id="270720at2759"/>
<accession>A0A078AEG4</accession>
<evidence type="ECO:0000256" key="1">
    <source>
        <dbReference type="ARBA" id="ARBA00022737"/>
    </source>
</evidence>
<protein>
    <recommendedName>
        <fullName evidence="4">Morn repeat protein</fullName>
    </recommendedName>
</protein>
<dbReference type="InterPro" id="IPR003409">
    <property type="entry name" value="MORN"/>
</dbReference>
<dbReference type="AlphaFoldDB" id="A0A078AEG4"/>
<organism evidence="2 3">
    <name type="scientific">Stylonychia lemnae</name>
    <name type="common">Ciliate</name>
    <dbReference type="NCBI Taxonomy" id="5949"/>
    <lineage>
        <taxon>Eukaryota</taxon>
        <taxon>Sar</taxon>
        <taxon>Alveolata</taxon>
        <taxon>Ciliophora</taxon>
        <taxon>Intramacronucleata</taxon>
        <taxon>Spirotrichea</taxon>
        <taxon>Stichotrichia</taxon>
        <taxon>Sporadotrichida</taxon>
        <taxon>Oxytrichidae</taxon>
        <taxon>Stylonychinae</taxon>
        <taxon>Stylonychia</taxon>
    </lineage>
</organism>
<keyword evidence="1" id="KW-0677">Repeat</keyword>
<dbReference type="SMART" id="SM00698">
    <property type="entry name" value="MORN"/>
    <property type="match status" value="4"/>
</dbReference>
<proteinExistence type="predicted"/>
<dbReference type="Pfam" id="PF02493">
    <property type="entry name" value="MORN"/>
    <property type="match status" value="4"/>
</dbReference>
<dbReference type="Gene3D" id="2.20.110.10">
    <property type="entry name" value="Histone H3 K4-specific methyltransferase SET7/9 N-terminal domain"/>
    <property type="match status" value="1"/>
</dbReference>
<reference evidence="2 3" key="1">
    <citation type="submission" date="2014-06" db="EMBL/GenBank/DDBJ databases">
        <authorList>
            <person name="Swart Estienne"/>
        </authorList>
    </citation>
    <scope>NUCLEOTIDE SEQUENCE [LARGE SCALE GENOMIC DNA]</scope>
    <source>
        <strain evidence="2 3">130c</strain>
    </source>
</reference>
<dbReference type="SUPFAM" id="SSF82185">
    <property type="entry name" value="Histone H3 K4-specific methyltransferase SET7/9 N-terminal domain"/>
    <property type="match status" value="1"/>
</dbReference>
<gene>
    <name evidence="2" type="primary">Contig14154.g15081</name>
    <name evidence="2" type="ORF">STYLEM_9227</name>
</gene>
<dbReference type="Proteomes" id="UP000039865">
    <property type="component" value="Unassembled WGS sequence"/>
</dbReference>
<sequence length="215" mass="25147">MVKIVGMEDMKNLLMINSDIFEQPIEDQQIDESYDLDETSIFRIQVDCDEPQFQFEIDNDIDLNAFLVTINSSNQVINDTYNSLGGFSYNDLQLEPNPDRIFMPIIYGKDGQICEDQYLIDGLWENNKSNGHGQVVWNNGNYYIGEWKDDQSHGIGQFYNEEENKFYKGEQEFDQYNGLGKMIYNDGSIYYGQWESNQRSRFGVFIFPEGDSEER</sequence>
<name>A0A078AEG4_STYLE</name>
<dbReference type="PANTHER" id="PTHR43215:SF14">
    <property type="entry name" value="RADIAL SPOKE HEAD 1 HOMOLOG"/>
    <property type="match status" value="1"/>
</dbReference>
<dbReference type="EMBL" id="CCKQ01008765">
    <property type="protein sequence ID" value="CDW80231.1"/>
    <property type="molecule type" value="Genomic_DNA"/>
</dbReference>
<evidence type="ECO:0008006" key="4">
    <source>
        <dbReference type="Google" id="ProtNLM"/>
    </source>
</evidence>
<evidence type="ECO:0000313" key="3">
    <source>
        <dbReference type="Proteomes" id="UP000039865"/>
    </source>
</evidence>